<evidence type="ECO:0000256" key="3">
    <source>
        <dbReference type="ARBA" id="ARBA00022723"/>
    </source>
</evidence>
<evidence type="ECO:0000256" key="4">
    <source>
        <dbReference type="ARBA" id="ARBA00023002"/>
    </source>
</evidence>
<dbReference type="PRINTS" id="PR00463">
    <property type="entry name" value="EP450I"/>
</dbReference>
<dbReference type="SUPFAM" id="SSF48264">
    <property type="entry name" value="Cytochrome P450"/>
    <property type="match status" value="1"/>
</dbReference>
<evidence type="ECO:0000256" key="1">
    <source>
        <dbReference type="ARBA" id="ARBA00001971"/>
    </source>
</evidence>
<keyword evidence="8" id="KW-0812">Transmembrane</keyword>
<evidence type="ECO:0000256" key="7">
    <source>
        <dbReference type="PIRSR" id="PIRSR602401-1"/>
    </source>
</evidence>
<dbReference type="FunFam" id="1.10.630.10:FF:000036">
    <property type="entry name" value="CYtochrome P450 family"/>
    <property type="match status" value="1"/>
</dbReference>
<accession>A0A8B6ENQ7</accession>
<dbReference type="AlphaFoldDB" id="A0A8B6ENQ7"/>
<keyword evidence="10" id="KW-1185">Reference proteome</keyword>
<keyword evidence="4" id="KW-0560">Oxidoreductase</keyword>
<keyword evidence="7" id="KW-0349">Heme</keyword>
<dbReference type="InterPro" id="IPR050182">
    <property type="entry name" value="Cytochrome_P450_fam2"/>
</dbReference>
<evidence type="ECO:0000256" key="8">
    <source>
        <dbReference type="SAM" id="Phobius"/>
    </source>
</evidence>
<dbReference type="PRINTS" id="PR00385">
    <property type="entry name" value="P450"/>
</dbReference>
<dbReference type="PANTHER" id="PTHR24300">
    <property type="entry name" value="CYTOCHROME P450 508A4-RELATED"/>
    <property type="match status" value="1"/>
</dbReference>
<comment type="similarity">
    <text evidence="2">Belongs to the cytochrome P450 family.</text>
</comment>
<keyword evidence="6" id="KW-0503">Monooxygenase</keyword>
<dbReference type="InterPro" id="IPR001128">
    <property type="entry name" value="Cyt_P450"/>
</dbReference>
<organism evidence="9 10">
    <name type="scientific">Mytilus galloprovincialis</name>
    <name type="common">Mediterranean mussel</name>
    <dbReference type="NCBI Taxonomy" id="29158"/>
    <lineage>
        <taxon>Eukaryota</taxon>
        <taxon>Metazoa</taxon>
        <taxon>Spiralia</taxon>
        <taxon>Lophotrochozoa</taxon>
        <taxon>Mollusca</taxon>
        <taxon>Bivalvia</taxon>
        <taxon>Autobranchia</taxon>
        <taxon>Pteriomorphia</taxon>
        <taxon>Mytilida</taxon>
        <taxon>Mytiloidea</taxon>
        <taxon>Mytilidae</taxon>
        <taxon>Mytilinae</taxon>
        <taxon>Mytilus</taxon>
    </lineage>
</organism>
<sequence>MEIIYTFFEGIDLTTTFIFVIVFLVTILWMTSPKSDIPGPKAWPIFGNILLVSQFNRATDRKKFVEKLTAKYGPIFRMFLGPYQIVLVQGHKHVLDVIRKRGHDFLDRPDFIPGIKLARNVVGGSGIVFANGDEWKGRRKFALQAMRDFGVGKTSLEEKVLEEMQNIAEDLEKTKGAEITDVKTMMLKASCNIIHSLIFGYRYKHDNESLHKLIKTMDEIFSGPGPLTASGIFPILNVLTKDSVRVRVEGFTTLKKYIDEHISEHRESFDPKNIRDFIDMYLEAEKDENERTSSLNPGGLFSTITDLFAAGTDTIATTLDWSLLFMIQYPDIQKRCQEEITKVIGAGRMVRISDRRRLLHTEATIMEIQRLSNIALFTLPHVSVCDTTINGYKIPKNTIIIPSLVSVHLDETIWTDPTEFNPGRFLNNNNEIINKEYLMPFALGPRSCPGESLARTELFLIFSNLLQRFEFSKVDSSDILSFEGITGITQAPSPYRLKADLR</sequence>
<evidence type="ECO:0000256" key="2">
    <source>
        <dbReference type="ARBA" id="ARBA00010617"/>
    </source>
</evidence>
<dbReference type="GO" id="GO:0005506">
    <property type="term" value="F:iron ion binding"/>
    <property type="evidence" value="ECO:0007669"/>
    <property type="project" value="InterPro"/>
</dbReference>
<keyword evidence="3 7" id="KW-0479">Metal-binding</keyword>
<dbReference type="Gene3D" id="1.10.630.10">
    <property type="entry name" value="Cytochrome P450"/>
    <property type="match status" value="1"/>
</dbReference>
<evidence type="ECO:0000256" key="5">
    <source>
        <dbReference type="ARBA" id="ARBA00023004"/>
    </source>
</evidence>
<name>A0A8B6ENQ7_MYTGA</name>
<dbReference type="EMBL" id="UYJE01005311">
    <property type="protein sequence ID" value="VDI36211.1"/>
    <property type="molecule type" value="Genomic_DNA"/>
</dbReference>
<protein>
    <submittedName>
        <fullName evidence="9">Uncharacterized protein</fullName>
    </submittedName>
</protein>
<dbReference type="InterPro" id="IPR036396">
    <property type="entry name" value="Cyt_P450_sf"/>
</dbReference>
<dbReference type="GO" id="GO:0004497">
    <property type="term" value="F:monooxygenase activity"/>
    <property type="evidence" value="ECO:0007669"/>
    <property type="project" value="UniProtKB-KW"/>
</dbReference>
<dbReference type="GO" id="GO:0020037">
    <property type="term" value="F:heme binding"/>
    <property type="evidence" value="ECO:0007669"/>
    <property type="project" value="InterPro"/>
</dbReference>
<comment type="caution">
    <text evidence="9">The sequence shown here is derived from an EMBL/GenBank/DDBJ whole genome shotgun (WGS) entry which is preliminary data.</text>
</comment>
<dbReference type="Proteomes" id="UP000596742">
    <property type="component" value="Unassembled WGS sequence"/>
</dbReference>
<reference evidence="9" key="1">
    <citation type="submission" date="2018-11" db="EMBL/GenBank/DDBJ databases">
        <authorList>
            <person name="Alioto T."/>
            <person name="Alioto T."/>
        </authorList>
    </citation>
    <scope>NUCLEOTIDE SEQUENCE</scope>
</reference>
<proteinExistence type="inferred from homology"/>
<evidence type="ECO:0000313" key="9">
    <source>
        <dbReference type="EMBL" id="VDI36211.1"/>
    </source>
</evidence>
<keyword evidence="5 7" id="KW-0408">Iron</keyword>
<comment type="cofactor">
    <cofactor evidence="1 7">
        <name>heme</name>
        <dbReference type="ChEBI" id="CHEBI:30413"/>
    </cofactor>
</comment>
<dbReference type="OrthoDB" id="1055148at2759"/>
<dbReference type="PANTHER" id="PTHR24300:SF417">
    <property type="entry name" value="CYTOCHROME P450 508B1-RELATED"/>
    <property type="match status" value="1"/>
</dbReference>
<keyword evidence="8" id="KW-1133">Transmembrane helix</keyword>
<keyword evidence="8" id="KW-0472">Membrane</keyword>
<feature type="binding site" description="axial binding residue" evidence="7">
    <location>
        <position position="448"/>
    </location>
    <ligand>
        <name>heme</name>
        <dbReference type="ChEBI" id="CHEBI:30413"/>
    </ligand>
    <ligandPart>
        <name>Fe</name>
        <dbReference type="ChEBI" id="CHEBI:18248"/>
    </ligandPart>
</feature>
<evidence type="ECO:0000313" key="10">
    <source>
        <dbReference type="Proteomes" id="UP000596742"/>
    </source>
</evidence>
<dbReference type="Pfam" id="PF00067">
    <property type="entry name" value="p450"/>
    <property type="match status" value="1"/>
</dbReference>
<gene>
    <name evidence="9" type="ORF">MGAL_10B006156</name>
</gene>
<evidence type="ECO:0000256" key="6">
    <source>
        <dbReference type="ARBA" id="ARBA00023033"/>
    </source>
</evidence>
<feature type="transmembrane region" description="Helical" evidence="8">
    <location>
        <begin position="7"/>
        <end position="30"/>
    </location>
</feature>
<dbReference type="InterPro" id="IPR002401">
    <property type="entry name" value="Cyt_P450_E_grp-I"/>
</dbReference>
<dbReference type="GO" id="GO:0016705">
    <property type="term" value="F:oxidoreductase activity, acting on paired donors, with incorporation or reduction of molecular oxygen"/>
    <property type="evidence" value="ECO:0007669"/>
    <property type="project" value="InterPro"/>
</dbReference>